<dbReference type="GO" id="GO:0006260">
    <property type="term" value="P:DNA replication"/>
    <property type="evidence" value="ECO:0007669"/>
    <property type="project" value="InterPro"/>
</dbReference>
<dbReference type="Gene3D" id="1.10.10.10">
    <property type="entry name" value="Winged helix-like DNA-binding domain superfamily/Winged helix DNA-binding domain"/>
    <property type="match status" value="1"/>
</dbReference>
<dbReference type="Pfam" id="PF09382">
    <property type="entry name" value="RQC"/>
    <property type="match status" value="1"/>
</dbReference>
<dbReference type="InterPro" id="IPR036388">
    <property type="entry name" value="WH-like_DNA-bd_sf"/>
</dbReference>
<dbReference type="GO" id="GO:0006281">
    <property type="term" value="P:DNA repair"/>
    <property type="evidence" value="ECO:0007669"/>
    <property type="project" value="InterPro"/>
</dbReference>
<feature type="domain" description="Probable zinc-binding" evidence="2">
    <location>
        <begin position="209"/>
        <end position="251"/>
    </location>
</feature>
<evidence type="ECO:0000313" key="3">
    <source>
        <dbReference type="EMBL" id="TBL75161.1"/>
    </source>
</evidence>
<name>A0A4Q9DKD8_9BACL</name>
<dbReference type="AlphaFoldDB" id="A0A4Q9DKD8"/>
<accession>A0A4Q9DKD8</accession>
<dbReference type="Pfam" id="PF13451">
    <property type="entry name" value="zf_Tbcl"/>
    <property type="match status" value="1"/>
</dbReference>
<evidence type="ECO:0000259" key="1">
    <source>
        <dbReference type="Pfam" id="PF09382"/>
    </source>
</evidence>
<organism evidence="3 4">
    <name type="scientific">Paenibacillus thalictri</name>
    <dbReference type="NCBI Taxonomy" id="2527873"/>
    <lineage>
        <taxon>Bacteria</taxon>
        <taxon>Bacillati</taxon>
        <taxon>Bacillota</taxon>
        <taxon>Bacilli</taxon>
        <taxon>Bacillales</taxon>
        <taxon>Paenibacillaceae</taxon>
        <taxon>Paenibacillus</taxon>
    </lineage>
</organism>
<dbReference type="EMBL" id="SIRE01000018">
    <property type="protein sequence ID" value="TBL75161.1"/>
    <property type="molecule type" value="Genomic_DNA"/>
</dbReference>
<dbReference type="InterPro" id="IPR036390">
    <property type="entry name" value="WH_DNA-bd_sf"/>
</dbReference>
<dbReference type="OrthoDB" id="9814785at2"/>
<comment type="caution">
    <text evidence="3">The sequence shown here is derived from an EMBL/GenBank/DDBJ whole genome shotgun (WGS) entry which is preliminary data.</text>
</comment>
<dbReference type="Proteomes" id="UP000293142">
    <property type="component" value="Unassembled WGS sequence"/>
</dbReference>
<gene>
    <name evidence="3" type="ORF">EYB31_24470</name>
</gene>
<dbReference type="InterPro" id="IPR018982">
    <property type="entry name" value="RQC_domain"/>
</dbReference>
<evidence type="ECO:0000313" key="4">
    <source>
        <dbReference type="Proteomes" id="UP000293142"/>
    </source>
</evidence>
<keyword evidence="4" id="KW-1185">Reference proteome</keyword>
<dbReference type="InterPro" id="IPR025306">
    <property type="entry name" value="Zn-bnd_dom_prob"/>
</dbReference>
<dbReference type="NCBIfam" id="NF041107">
    <property type="entry name" value="RQC_minor_1"/>
    <property type="match status" value="1"/>
</dbReference>
<evidence type="ECO:0000259" key="2">
    <source>
        <dbReference type="Pfam" id="PF13451"/>
    </source>
</evidence>
<protein>
    <submittedName>
        <fullName evidence="3">RQC domain protein</fullName>
    </submittedName>
</protein>
<sequence>MSSTSATDLEEEEIRHILHAADSLVGRGGRTMLVKILKGSRDKKLLELGLNDNVAYGYYHVITMERITEKVDWMIRHQFLEIEHQGDMPVIVFTERGWIIQRDQAAGLLLRQWDQWVQGNELRQDLSYLKDRNRGMILLFLQKLAETGNTAYIPLLEQWAEVDYQKVKRAIRQVIDHLLSGKGGPLSLEDAPVDDVAEQLVVYPRTAERLKCWECGKRFDWPVEEQDFFRMKGWDPPKRCEPCREQRRRTKEGWGFF</sequence>
<reference evidence="3 4" key="1">
    <citation type="submission" date="2019-02" db="EMBL/GenBank/DDBJ databases">
        <title>Paenibacillus sp. nov., isolated from surface-sterilized tissue of Thalictrum simplex L.</title>
        <authorList>
            <person name="Tuo L."/>
        </authorList>
    </citation>
    <scope>NUCLEOTIDE SEQUENCE [LARGE SCALE GENOMIC DNA]</scope>
    <source>
        <strain evidence="3 4">N2SHLJ1</strain>
    </source>
</reference>
<feature type="domain" description="RQC" evidence="1">
    <location>
        <begin position="12"/>
        <end position="100"/>
    </location>
</feature>
<dbReference type="RefSeq" id="WP_131016057.1">
    <property type="nucleotide sequence ID" value="NZ_SIRE01000018.1"/>
</dbReference>
<dbReference type="SUPFAM" id="SSF46785">
    <property type="entry name" value="Winged helix' DNA-binding domain"/>
    <property type="match status" value="1"/>
</dbReference>
<dbReference type="GO" id="GO:0043138">
    <property type="term" value="F:3'-5' DNA helicase activity"/>
    <property type="evidence" value="ECO:0007669"/>
    <property type="project" value="InterPro"/>
</dbReference>
<proteinExistence type="predicted"/>